<feature type="region of interest" description="Disordered" evidence="1">
    <location>
        <begin position="164"/>
        <end position="277"/>
    </location>
</feature>
<evidence type="ECO:0000313" key="4">
    <source>
        <dbReference type="EMBL" id="PPK98791.1"/>
    </source>
</evidence>
<dbReference type="Proteomes" id="UP000239485">
    <property type="component" value="Unassembled WGS sequence"/>
</dbReference>
<dbReference type="RefSeq" id="WP_104431133.1">
    <property type="nucleotide sequence ID" value="NZ_PTJD01000001.1"/>
</dbReference>
<organism evidence="4 5">
    <name type="scientific">Kineococcus xinjiangensis</name>
    <dbReference type="NCBI Taxonomy" id="512762"/>
    <lineage>
        <taxon>Bacteria</taxon>
        <taxon>Bacillati</taxon>
        <taxon>Actinomycetota</taxon>
        <taxon>Actinomycetes</taxon>
        <taxon>Kineosporiales</taxon>
        <taxon>Kineosporiaceae</taxon>
        <taxon>Kineococcus</taxon>
    </lineage>
</organism>
<evidence type="ECO:0000256" key="1">
    <source>
        <dbReference type="SAM" id="MobiDB-lite"/>
    </source>
</evidence>
<keyword evidence="5" id="KW-1185">Reference proteome</keyword>
<feature type="region of interest" description="Disordered" evidence="1">
    <location>
        <begin position="1"/>
        <end position="25"/>
    </location>
</feature>
<dbReference type="OrthoDB" id="3381462at2"/>
<dbReference type="Pfam" id="PF11181">
    <property type="entry name" value="YflT"/>
    <property type="match status" value="1"/>
</dbReference>
<feature type="compositionally biased region" description="Low complexity" evidence="1">
    <location>
        <begin position="179"/>
        <end position="197"/>
    </location>
</feature>
<feature type="domain" description="General stress protein 17M-like" evidence="3">
    <location>
        <begin position="23"/>
        <end position="107"/>
    </location>
</feature>
<dbReference type="AlphaFoldDB" id="A0A2S6IXB5"/>
<feature type="compositionally biased region" description="Pro residues" evidence="1">
    <location>
        <begin position="198"/>
        <end position="217"/>
    </location>
</feature>
<evidence type="ECO:0000313" key="5">
    <source>
        <dbReference type="Proteomes" id="UP000239485"/>
    </source>
</evidence>
<name>A0A2S6IXB5_9ACTN</name>
<reference evidence="4 5" key="1">
    <citation type="submission" date="2018-02" db="EMBL/GenBank/DDBJ databases">
        <title>Genomic Encyclopedia of Archaeal and Bacterial Type Strains, Phase II (KMG-II): from individual species to whole genera.</title>
        <authorList>
            <person name="Goeker M."/>
        </authorList>
    </citation>
    <scope>NUCLEOTIDE SEQUENCE [LARGE SCALE GENOMIC DNA]</scope>
    <source>
        <strain evidence="4 5">DSM 22857</strain>
    </source>
</reference>
<keyword evidence="2" id="KW-0472">Membrane</keyword>
<accession>A0A2S6IXB5</accession>
<feature type="transmembrane region" description="Helical" evidence="2">
    <location>
        <begin position="100"/>
        <end position="122"/>
    </location>
</feature>
<keyword evidence="2" id="KW-0812">Transmembrane</keyword>
<dbReference type="EMBL" id="PTJD01000001">
    <property type="protein sequence ID" value="PPK98791.1"/>
    <property type="molecule type" value="Genomic_DNA"/>
</dbReference>
<protein>
    <recommendedName>
        <fullName evidence="3">General stress protein 17M-like domain-containing protein</fullName>
    </recommendedName>
</protein>
<gene>
    <name evidence="4" type="ORF">CLV92_101492</name>
</gene>
<evidence type="ECO:0000256" key="2">
    <source>
        <dbReference type="SAM" id="Phobius"/>
    </source>
</evidence>
<feature type="transmembrane region" description="Helical" evidence="2">
    <location>
        <begin position="71"/>
        <end position="94"/>
    </location>
</feature>
<evidence type="ECO:0000259" key="3">
    <source>
        <dbReference type="Pfam" id="PF11181"/>
    </source>
</evidence>
<comment type="caution">
    <text evidence="4">The sequence shown here is derived from an EMBL/GenBank/DDBJ whole genome shotgun (WGS) entry which is preliminary data.</text>
</comment>
<dbReference type="InterPro" id="IPR025889">
    <property type="entry name" value="GSP17M-like_dom"/>
</dbReference>
<feature type="compositionally biased region" description="Basic and acidic residues" evidence="1">
    <location>
        <begin position="250"/>
        <end position="271"/>
    </location>
</feature>
<sequence length="277" mass="29167">MSNFSPMGGSRPTLPTPPQGDPIGRYSTYEEAQRAVDFLSDEQFPVQNVTIVGTNLQMVERVTGRLTYARAAGAGAASGAWFGLFVGLLLSFFGDGGVPSLLSALFIGAGFGMFFGVISFALTGGRRDFTSASQIVAGEYTVLCTPGLVPQAVEVLERLPGGRGRGAGAWGAPQPQPPQQQGTWQAPWGPGPSGSSPAPRPPEGTRPPQGYGPPPAPGTAVDPSAAPPPPPGYGEQEPQPAPTGPTYSEQIERQRRERREREERERLEREQGPGSQG</sequence>
<proteinExistence type="predicted"/>
<keyword evidence="2" id="KW-1133">Transmembrane helix</keyword>